<keyword evidence="1" id="KW-0472">Membrane</keyword>
<evidence type="ECO:0000256" key="1">
    <source>
        <dbReference type="SAM" id="Phobius"/>
    </source>
</evidence>
<reference evidence="2" key="1">
    <citation type="journal article" date="2024" name="Int. J. Syst. Evol. Microbiol.">
        <title>Polycladomyces zharkentensis sp. nov., a novel thermophilic cellulose- and starch-degrading member of the Bacillota from a geothermal aquifer in Kazakhstan.</title>
        <authorList>
            <person name="Mashzhan A."/>
            <person name="Kistaubayeva A."/>
            <person name="Javier-Lopez R."/>
            <person name="Bissenova U."/>
            <person name="Bissenbay A."/>
            <person name="Birkeland N.K."/>
        </authorList>
    </citation>
    <scope>NUCLEOTIDE SEQUENCE</scope>
    <source>
        <strain evidence="2">ZKZ2T</strain>
    </source>
</reference>
<comment type="caution">
    <text evidence="2">The sequence shown here is derived from an EMBL/GenBank/DDBJ whole genome shotgun (WGS) entry which is preliminary data.</text>
</comment>
<name>A0ABS2WJS3_9BACL</name>
<keyword evidence="1" id="KW-0812">Transmembrane</keyword>
<dbReference type="EMBL" id="JAFHAP010000008">
    <property type="protein sequence ID" value="MBN2909808.1"/>
    <property type="molecule type" value="Genomic_DNA"/>
</dbReference>
<evidence type="ECO:0000313" key="2">
    <source>
        <dbReference type="EMBL" id="MBN2909808.1"/>
    </source>
</evidence>
<keyword evidence="3" id="KW-1185">Reference proteome</keyword>
<feature type="transmembrane region" description="Helical" evidence="1">
    <location>
        <begin position="39"/>
        <end position="57"/>
    </location>
</feature>
<dbReference type="RefSeq" id="WP_205495130.1">
    <property type="nucleotide sequence ID" value="NZ_JAFHAP010000008.1"/>
</dbReference>
<feature type="transmembrane region" description="Helical" evidence="1">
    <location>
        <begin position="69"/>
        <end position="93"/>
    </location>
</feature>
<gene>
    <name evidence="2" type="ORF">JQC72_09755</name>
</gene>
<proteinExistence type="predicted"/>
<feature type="transmembrane region" description="Helical" evidence="1">
    <location>
        <begin position="154"/>
        <end position="175"/>
    </location>
</feature>
<dbReference type="Proteomes" id="UP001177120">
    <property type="component" value="Unassembled WGS sequence"/>
</dbReference>
<sequence>MTQKNPSQDKPMSEQELYELMKEMYDKEMVRKDTMEMRIQIPIAMITAMMGGFYYLAKKLVTAISMTSPLTSGILLLLLGGSFLSICVSMVFFSKFLWPVNYEWMPRTWDIQAQYPEKQAVLRKALIKKYAKCADINSRINDRRADDFAHGMQALIIALALAVLACLPYGWFLFISR</sequence>
<keyword evidence="1" id="KW-1133">Transmembrane helix</keyword>
<evidence type="ECO:0000313" key="3">
    <source>
        <dbReference type="Proteomes" id="UP001177120"/>
    </source>
</evidence>
<accession>A0ABS2WJS3</accession>
<protein>
    <submittedName>
        <fullName evidence="2">Uncharacterized protein</fullName>
    </submittedName>
</protein>
<organism evidence="2 3">
    <name type="scientific">Polycladomyces zharkentensis</name>
    <dbReference type="NCBI Taxonomy" id="2807616"/>
    <lineage>
        <taxon>Bacteria</taxon>
        <taxon>Bacillati</taxon>
        <taxon>Bacillota</taxon>
        <taxon>Bacilli</taxon>
        <taxon>Bacillales</taxon>
        <taxon>Thermoactinomycetaceae</taxon>
        <taxon>Polycladomyces</taxon>
    </lineage>
</organism>